<name>A0A2V2BGR1_9GAMM</name>
<dbReference type="AlphaFoldDB" id="A0A2V2BGR1"/>
<proteinExistence type="predicted"/>
<reference evidence="1 2" key="1">
    <citation type="submission" date="2018-05" db="EMBL/GenBank/DDBJ databases">
        <title>Genomic Encyclopedia of Type Strains, Phase IV (KMG-V): Genome sequencing to study the core and pangenomes of soil and plant-associated prokaryotes.</title>
        <authorList>
            <person name="Whitman W."/>
        </authorList>
    </citation>
    <scope>NUCLEOTIDE SEQUENCE [LARGE SCALE GENOMIC DNA]</scope>
    <source>
        <strain evidence="1 2">PNA 200-10</strain>
    </source>
</reference>
<evidence type="ECO:0000313" key="2">
    <source>
        <dbReference type="Proteomes" id="UP000245981"/>
    </source>
</evidence>
<dbReference type="Proteomes" id="UP000245981">
    <property type="component" value="Unassembled WGS sequence"/>
</dbReference>
<dbReference type="EMBL" id="QGHF01000006">
    <property type="protein sequence ID" value="PWK96407.1"/>
    <property type="molecule type" value="Genomic_DNA"/>
</dbReference>
<organism evidence="1 2">
    <name type="scientific">Pantoea allii</name>
    <dbReference type="NCBI Taxonomy" id="574096"/>
    <lineage>
        <taxon>Bacteria</taxon>
        <taxon>Pseudomonadati</taxon>
        <taxon>Pseudomonadota</taxon>
        <taxon>Gammaproteobacteria</taxon>
        <taxon>Enterobacterales</taxon>
        <taxon>Erwiniaceae</taxon>
        <taxon>Pantoea</taxon>
    </lineage>
</organism>
<protein>
    <submittedName>
        <fullName evidence="1">Uncharacterized protein</fullName>
    </submittedName>
</protein>
<gene>
    <name evidence="1" type="ORF">C7431_106340</name>
</gene>
<sequence length="41" mass="4787">MTMNPGMHWTLYFKVSHHEGSLLNIAFAPEPGRNFFSYMLI</sequence>
<evidence type="ECO:0000313" key="1">
    <source>
        <dbReference type="EMBL" id="PWK96407.1"/>
    </source>
</evidence>
<comment type="caution">
    <text evidence="1">The sequence shown here is derived from an EMBL/GenBank/DDBJ whole genome shotgun (WGS) entry which is preliminary data.</text>
</comment>
<accession>A0A2V2BGR1</accession>